<evidence type="ECO:0000313" key="3">
    <source>
        <dbReference type="Proteomes" id="UP000039865"/>
    </source>
</evidence>
<protein>
    <submittedName>
        <fullName evidence="2">Uncharacterized protein</fullName>
    </submittedName>
</protein>
<dbReference type="EMBL" id="CCKQ01001754">
    <property type="protein sequence ID" value="CDW72868.1"/>
    <property type="molecule type" value="Genomic_DNA"/>
</dbReference>
<name>A0A077ZSL1_STYLE</name>
<dbReference type="AlphaFoldDB" id="A0A077ZSL1"/>
<dbReference type="InParanoid" id="A0A077ZSL1"/>
<proteinExistence type="predicted"/>
<reference evidence="2 3" key="1">
    <citation type="submission" date="2014-06" db="EMBL/GenBank/DDBJ databases">
        <authorList>
            <person name="Swart Estienne"/>
        </authorList>
    </citation>
    <scope>NUCLEOTIDE SEQUENCE [LARGE SCALE GENOMIC DNA]</scope>
    <source>
        <strain evidence="2 3">130c</strain>
    </source>
</reference>
<feature type="compositionally biased region" description="Polar residues" evidence="1">
    <location>
        <begin position="544"/>
        <end position="559"/>
    </location>
</feature>
<keyword evidence="3" id="KW-1185">Reference proteome</keyword>
<evidence type="ECO:0000256" key="1">
    <source>
        <dbReference type="SAM" id="MobiDB-lite"/>
    </source>
</evidence>
<feature type="region of interest" description="Disordered" evidence="1">
    <location>
        <begin position="544"/>
        <end position="577"/>
    </location>
</feature>
<feature type="region of interest" description="Disordered" evidence="1">
    <location>
        <begin position="20"/>
        <end position="49"/>
    </location>
</feature>
<sequence length="603" mass="69213">MRQMLSQKLSEKFFEVQSDQHIGSAKSNKRRSMKFSSQFETEDQKPPKNALDVIDNGTLEVCEELVEQKRYELYAQQQRVLHSEREHQDKIIEKQRNQIELEQLNKSIENKNYTFDYNGNLLMQKNVDIGETQNYEVSIKFKFKNKRVAMSRNKKERPSKVPFEENQLTGTLASDYNKLAKLVQQKQFIINTINAAGSMFDHFKDPKAGIKIVEKDKEKCSSREFDSLPGRISKRKYQQRTQEGNFVSSNAYPDVYEYIKSQDGQNLLLSDPHNGQDNIITSLKSDVMIRIEDANHKSKYMEEAKFQFKKDHNHENQDSTLSFNHNNDNHQVIITSPQSISDLINVKKSRNYQNPTAFFGNQTTSDVQSGDAETQIFSEIIPKFKTIKGAKLNKANINQTIGDSIRDKLRQNLLKVGSDYMQAERTQITTPNHNLRIREPLKMNPLSPLNHHPVIRPFSRGASYNNAIPDHSQSQRTLKSHKRNIFIPALKQQLDTSDTLLSTQASNNKLLSNRQPKTEGSSININNLIQSTSLKNFTQIKSGQGSVSTSLNRNSSNDSRGVGKGGPKDVRKINLSKTTRYSQMAEIQNEYGIKVRHSEKIRH</sequence>
<organism evidence="2 3">
    <name type="scientific">Stylonychia lemnae</name>
    <name type="common">Ciliate</name>
    <dbReference type="NCBI Taxonomy" id="5949"/>
    <lineage>
        <taxon>Eukaryota</taxon>
        <taxon>Sar</taxon>
        <taxon>Alveolata</taxon>
        <taxon>Ciliophora</taxon>
        <taxon>Intramacronucleata</taxon>
        <taxon>Spirotrichea</taxon>
        <taxon>Stichotrichia</taxon>
        <taxon>Sporadotrichida</taxon>
        <taxon>Oxytrichidae</taxon>
        <taxon>Stylonychinae</taxon>
        <taxon>Stylonychia</taxon>
    </lineage>
</organism>
<gene>
    <name evidence="2" type="primary">Contig16596.g17669</name>
    <name evidence="2" type="ORF">STYLEM_1835</name>
</gene>
<accession>A0A077ZSL1</accession>
<dbReference type="Proteomes" id="UP000039865">
    <property type="component" value="Unassembled WGS sequence"/>
</dbReference>
<evidence type="ECO:0000313" key="2">
    <source>
        <dbReference type="EMBL" id="CDW72868.1"/>
    </source>
</evidence>